<protein>
    <submittedName>
        <fullName evidence="1">Uncharacterized protein</fullName>
    </submittedName>
</protein>
<keyword evidence="2" id="KW-1185">Reference proteome</keyword>
<proteinExistence type="predicted"/>
<evidence type="ECO:0000313" key="2">
    <source>
        <dbReference type="Proteomes" id="UP000010077"/>
    </source>
</evidence>
<dbReference type="Proteomes" id="UP000010077">
    <property type="component" value="Chromosome"/>
</dbReference>
<reference evidence="1 2" key="1">
    <citation type="journal article" date="2012" name="Proc. Natl. Acad. Sci. U.S.A.">
        <title>Genome streamlining and chemical defense in a coral reef symbiosis.</title>
        <authorList>
            <person name="Kwan J.C."/>
            <person name="Donia M.S."/>
            <person name="Han A.W."/>
            <person name="Hirose E."/>
            <person name="Haygood M.G."/>
            <person name="Schmidt E.W."/>
        </authorList>
    </citation>
    <scope>NUCLEOTIDE SEQUENCE [LARGE SCALE GENOMIC DNA]</scope>
    <source>
        <strain evidence="1 2">L2</strain>
    </source>
</reference>
<gene>
    <name evidence="1" type="ORF">A1OE_1374</name>
</gene>
<sequence>MQKLIVFLQRNVRAHLKYKLDIIAILFFLVESDPVYLE</sequence>
<accession>K7YIV3</accession>
<dbReference type="HOGENOM" id="CLU_3326033_0_0_5"/>
<name>K7YIV3_9PROT</name>
<dbReference type="AlphaFoldDB" id="K7YIV3"/>
<evidence type="ECO:0000313" key="1">
    <source>
        <dbReference type="EMBL" id="AFX99545.1"/>
    </source>
</evidence>
<organism evidence="1 2">
    <name type="scientific">Candidatus Endolissoclinum faulkneri L2</name>
    <dbReference type="NCBI Taxonomy" id="1193729"/>
    <lineage>
        <taxon>Bacteria</taxon>
        <taxon>Pseudomonadati</taxon>
        <taxon>Pseudomonadota</taxon>
        <taxon>Alphaproteobacteria</taxon>
        <taxon>Rhodospirillales</taxon>
        <taxon>Rhodospirillaceae</taxon>
        <taxon>Candidatus Endolissoclinum</taxon>
    </lineage>
</organism>
<dbReference type="KEGG" id="thal:A1OE_1374"/>
<dbReference type="EMBL" id="CP003539">
    <property type="protein sequence ID" value="AFX99545.1"/>
    <property type="molecule type" value="Genomic_DNA"/>
</dbReference>